<dbReference type="Pfam" id="PF12770">
    <property type="entry name" value="CHAT"/>
    <property type="match status" value="1"/>
</dbReference>
<organism evidence="4 5">
    <name type="scientific">Edaphosphingomonas laterariae</name>
    <dbReference type="NCBI Taxonomy" id="861865"/>
    <lineage>
        <taxon>Bacteria</taxon>
        <taxon>Pseudomonadati</taxon>
        <taxon>Pseudomonadota</taxon>
        <taxon>Alphaproteobacteria</taxon>
        <taxon>Sphingomonadales</taxon>
        <taxon>Rhizorhabdaceae</taxon>
        <taxon>Edaphosphingomonas</taxon>
    </lineage>
</organism>
<dbReference type="InterPro" id="IPR011990">
    <property type="entry name" value="TPR-like_helical_dom_sf"/>
</dbReference>
<dbReference type="Proteomes" id="UP000198281">
    <property type="component" value="Unassembled WGS sequence"/>
</dbReference>
<proteinExistence type="predicted"/>
<accession>A0A239BFJ8</accession>
<name>A0A239BFJ8_9SPHN</name>
<evidence type="ECO:0000256" key="1">
    <source>
        <dbReference type="SAM" id="Coils"/>
    </source>
</evidence>
<keyword evidence="1" id="KW-0175">Coiled coil</keyword>
<dbReference type="EMBL" id="FZOS01000001">
    <property type="protein sequence ID" value="SNS06867.1"/>
    <property type="molecule type" value="Genomic_DNA"/>
</dbReference>
<protein>
    <submittedName>
        <fullName evidence="4">CHAT domain-containing protein</fullName>
    </submittedName>
</protein>
<dbReference type="SUPFAM" id="SSF48452">
    <property type="entry name" value="TPR-like"/>
    <property type="match status" value="2"/>
</dbReference>
<feature type="signal peptide" evidence="2">
    <location>
        <begin position="1"/>
        <end position="43"/>
    </location>
</feature>
<feature type="coiled-coil region" evidence="1">
    <location>
        <begin position="586"/>
        <end position="613"/>
    </location>
</feature>
<feature type="domain" description="CHAT" evidence="3">
    <location>
        <begin position="702"/>
        <end position="1037"/>
    </location>
</feature>
<evidence type="ECO:0000313" key="4">
    <source>
        <dbReference type="EMBL" id="SNS06867.1"/>
    </source>
</evidence>
<gene>
    <name evidence="4" type="ORF">SAMN06295912_101140</name>
</gene>
<evidence type="ECO:0000313" key="5">
    <source>
        <dbReference type="Proteomes" id="UP000198281"/>
    </source>
</evidence>
<sequence length="1046" mass="111199">MGTSLCAHAILTGWETTLRSLRGIKLALILGAAIMSFAPPAHAAQADRPSLQDSFRLGGEQGVLCQVQSTAIDPAIAGMFDRAYAIVCRDAATPIGRIYALRTNEGTPVERLQQIRNQRTDCGAPTGQTTLESIGPVSITDCRLKGNDVDYRVYSAIRGKTLYVAEGLAGYDSALTLGLRTIATDRIIPGTVDVATTAVSDPAAFARVQAGTLDFESALAEGYRRNNSGSYAEAAEFFDALLQRADGGKVSQAALGEYVINRALQKSNLGEFAEADALFAQASTIPTADPVQLRLRRNFLAMHLINQRKLDAASAELDRPIAPVRRDAAAAEASVIDADAAAELNSGAPLVRQLGGAETSTLTVAEKAAILDAQGLQLRGTVMRLSGQPAPARQAFLTTLAQLTAIREGRVSSITRLRAQTMAELSAVAEGAGNFGEAEGLLRDGLALLKAEYPRSIAVAAAEARLAAYLARRGQNDASIALYRDVIASVTQNGGTTAGFENLLGPYFQLLAGMIAQQPKLVEDFFLASETLVRPGVADTQAVLARELSGGSDEASRLFRQSVTLTRDIERGRIEYARLASLPAPTADDQARMASLQEDIRALEADQVATQARLGEYPRYRAVSTQAMTLGELQKALRPNEAYLKLVVVNNAVYGIWATPTDATAYRAGLSEADLDRKVDALRQTISVEENGERLTYPFDLKLARELYLELMAPIDGRLAGVDHLVFEPAGGMLRLPPALLVTEQAGVDSYYARLKQPKADDFDFRGVAWLARKAEISTAVSPRAFRDVRGAAPSAAKHEFLGLGQNAPVNPFVQLTSSRSVSSEGAINCDWPLDAWNAPIKATELKTAEAIIGGGQSAVITGADFTDTAVLAKADLNQYRILHFATHGLVTAPRPECPARPALLTSFGGAQSDGLLTFKEIYDLRLDADLVILSACDTAGKATVAATREAGITSGGGNALDGLVRAFIGAGGRSVLASHWPAPDDFQATERLIASLYEAKPGTSVAGALRKGQSMLMADAATSHPYYWADFVIIGDGAQPVLKAR</sequence>
<evidence type="ECO:0000259" key="3">
    <source>
        <dbReference type="Pfam" id="PF12770"/>
    </source>
</evidence>
<evidence type="ECO:0000256" key="2">
    <source>
        <dbReference type="SAM" id="SignalP"/>
    </source>
</evidence>
<reference evidence="5" key="1">
    <citation type="submission" date="2017-06" db="EMBL/GenBank/DDBJ databases">
        <authorList>
            <person name="Varghese N."/>
            <person name="Submissions S."/>
        </authorList>
    </citation>
    <scope>NUCLEOTIDE SEQUENCE [LARGE SCALE GENOMIC DNA]</scope>
    <source>
        <strain evidence="5">LNB2</strain>
    </source>
</reference>
<dbReference type="AlphaFoldDB" id="A0A239BFJ8"/>
<dbReference type="InterPro" id="IPR024983">
    <property type="entry name" value="CHAT_dom"/>
</dbReference>
<keyword evidence="2" id="KW-0732">Signal</keyword>
<feature type="chain" id="PRO_5011969310" evidence="2">
    <location>
        <begin position="44"/>
        <end position="1046"/>
    </location>
</feature>
<keyword evidence="5" id="KW-1185">Reference proteome</keyword>